<dbReference type="GO" id="GO:0009289">
    <property type="term" value="C:pilus"/>
    <property type="evidence" value="ECO:0007669"/>
    <property type="project" value="InterPro"/>
</dbReference>
<dbReference type="Gene3D" id="3.30.1690.10">
    <property type="entry name" value="TcpA-like pilin"/>
    <property type="match status" value="1"/>
</dbReference>
<protein>
    <submittedName>
        <fullName evidence="2">Type II secretory pathway, pseudopilin PulG</fullName>
    </submittedName>
</protein>
<dbReference type="AlphaFoldDB" id="A0A285TT83"/>
<dbReference type="Pfam" id="PF07963">
    <property type="entry name" value="N_methyl"/>
    <property type="match status" value="1"/>
</dbReference>
<dbReference type="PROSITE" id="PS00409">
    <property type="entry name" value="PROKAR_NTER_METHYL"/>
    <property type="match status" value="1"/>
</dbReference>
<proteinExistence type="predicted"/>
<reference evidence="2 3" key="1">
    <citation type="submission" date="2017-08" db="EMBL/GenBank/DDBJ databases">
        <authorList>
            <person name="de Groot N.N."/>
        </authorList>
    </citation>
    <scope>NUCLEOTIDE SEQUENCE [LARGE SCALE GENOMIC DNA]</scope>
    <source>
        <strain evidence="2 3">USBA 78</strain>
    </source>
</reference>
<accession>A0A285TT83</accession>
<dbReference type="EMBL" id="OBMM01000005">
    <property type="protein sequence ID" value="SOC27066.1"/>
    <property type="molecule type" value="Genomic_DNA"/>
</dbReference>
<dbReference type="Pfam" id="PF05307">
    <property type="entry name" value="Bundlin"/>
    <property type="match status" value="1"/>
</dbReference>
<keyword evidence="1" id="KW-0472">Membrane</keyword>
<feature type="transmembrane region" description="Helical" evidence="1">
    <location>
        <begin position="20"/>
        <end position="40"/>
    </location>
</feature>
<name>A0A285TT83_9PROT</name>
<keyword evidence="1" id="KW-0812">Transmembrane</keyword>
<dbReference type="InterPro" id="IPR007971">
    <property type="entry name" value="Bundlin"/>
</dbReference>
<dbReference type="SUPFAM" id="SSF54523">
    <property type="entry name" value="Pili subunits"/>
    <property type="match status" value="1"/>
</dbReference>
<sequence length="184" mass="19119">MLSAKLKSFRSRRQRGITLLEVATAIGVGALILAGVMLMFQTASNSQKTTAAMGELASVQQAVRSLYAGQPDYQNLSAALLAQSNQLPNRMVKGTGSSASLQHSFNGAIAIGTDNSDQNFTVEFESLPSEACIKIATLDLGTGVVSVDVTGGSSTSVSGRSLTPVEATSACGTSNNSTITWTFY</sequence>
<keyword evidence="1" id="KW-1133">Transmembrane helix</keyword>
<dbReference type="InterPro" id="IPR012902">
    <property type="entry name" value="N_methyl_site"/>
</dbReference>
<evidence type="ECO:0000313" key="2">
    <source>
        <dbReference type="EMBL" id="SOC27066.1"/>
    </source>
</evidence>
<gene>
    <name evidence="2" type="ORF">SAMN05428964_105266</name>
</gene>
<dbReference type="InterPro" id="IPR045584">
    <property type="entry name" value="Pilin-like"/>
</dbReference>
<evidence type="ECO:0000256" key="1">
    <source>
        <dbReference type="SAM" id="Phobius"/>
    </source>
</evidence>
<evidence type="ECO:0000313" key="3">
    <source>
        <dbReference type="Proteomes" id="UP000219068"/>
    </source>
</evidence>
<dbReference type="RefSeq" id="WP_097052822.1">
    <property type="nucleotide sequence ID" value="NZ_OBMM01000005.1"/>
</dbReference>
<organism evidence="2 3">
    <name type="scientific">Thalassospira xiamenensis</name>
    <dbReference type="NCBI Taxonomy" id="220697"/>
    <lineage>
        <taxon>Bacteria</taxon>
        <taxon>Pseudomonadati</taxon>
        <taxon>Pseudomonadota</taxon>
        <taxon>Alphaproteobacteria</taxon>
        <taxon>Rhodospirillales</taxon>
        <taxon>Thalassospiraceae</taxon>
        <taxon>Thalassospira</taxon>
    </lineage>
</organism>
<dbReference type="Proteomes" id="UP000219068">
    <property type="component" value="Unassembled WGS sequence"/>
</dbReference>